<accession>A0A0U3GLK3</accession>
<keyword evidence="1" id="KW-0472">Membrane</keyword>
<evidence type="ECO:0000313" key="4">
    <source>
        <dbReference type="Proteomes" id="UP000060043"/>
    </source>
</evidence>
<name>A0A0U3GLK3_9CREN</name>
<dbReference type="AlphaFoldDB" id="A0A0U3GLK3"/>
<feature type="transmembrane region" description="Helical" evidence="1">
    <location>
        <begin position="12"/>
        <end position="34"/>
    </location>
</feature>
<dbReference type="OrthoDB" id="26975at2157"/>
<reference evidence="4 5" key="1">
    <citation type="submission" date="2015-12" db="EMBL/GenBank/DDBJ databases">
        <title>A stable core within a dynamic pangenome in Sulfolobus acidocaldarius.</title>
        <authorList>
            <person name="Anderson R."/>
            <person name="Kouris A."/>
            <person name="Seward C."/>
            <person name="Campbell K."/>
            <person name="Whitaker R."/>
        </authorList>
    </citation>
    <scope>NUCLEOTIDE SEQUENCE [LARGE SCALE GENOMIC DNA]</scope>
    <source>
        <strain evidence="2 5">GG12-C01-09</strain>
        <strain evidence="3 4">NG05B_CO5_07</strain>
    </source>
</reference>
<gene>
    <name evidence="2" type="ORF">ATY89_04245</name>
    <name evidence="3" type="ORF">ATZ20_07270</name>
</gene>
<dbReference type="EMBL" id="CP013694">
    <property type="protein sequence ID" value="ALU29224.1"/>
    <property type="molecule type" value="Genomic_DNA"/>
</dbReference>
<evidence type="ECO:0000313" key="2">
    <source>
        <dbReference type="EMBL" id="ALU29224.1"/>
    </source>
</evidence>
<keyword evidence="1" id="KW-0812">Transmembrane</keyword>
<evidence type="ECO:0000256" key="1">
    <source>
        <dbReference type="SAM" id="Phobius"/>
    </source>
</evidence>
<dbReference type="Proteomes" id="UP000065473">
    <property type="component" value="Chromosome"/>
</dbReference>
<keyword evidence="1" id="KW-1133">Transmembrane helix</keyword>
<feature type="transmembrane region" description="Helical" evidence="1">
    <location>
        <begin position="41"/>
        <end position="61"/>
    </location>
</feature>
<feature type="transmembrane region" description="Helical" evidence="1">
    <location>
        <begin position="81"/>
        <end position="103"/>
    </location>
</feature>
<sequence>MSVSFYNVNYTILIPSMVATIVFVALSGIVPLFWKSRYSLYTSFAFSVLSISMLVVTYIWVSRYFLVNNYLVVPTENGVFYQLSSYNLTLGFSSYLLFINAYFDGMNAISRSTWLDRLIGRKGTYIDLVIGIAKTYNIPYQKTEDGVIVGNDILITQGNINHDKLESKEIKKMYIIKDSHIFLIDTSKGEHDPQLFELKEGVKRILSDIVEKVGDKINIMYKDDYP</sequence>
<organism evidence="2 5">
    <name type="scientific">Sulfolobus acidocaldarius</name>
    <dbReference type="NCBI Taxonomy" id="2285"/>
    <lineage>
        <taxon>Archaea</taxon>
        <taxon>Thermoproteota</taxon>
        <taxon>Thermoprotei</taxon>
        <taxon>Sulfolobales</taxon>
        <taxon>Sulfolobaceae</taxon>
        <taxon>Sulfolobus</taxon>
    </lineage>
</organism>
<evidence type="ECO:0000313" key="5">
    <source>
        <dbReference type="Proteomes" id="UP000065473"/>
    </source>
</evidence>
<protein>
    <submittedName>
        <fullName evidence="2">Uncharacterized protein</fullName>
    </submittedName>
</protein>
<proteinExistence type="predicted"/>
<dbReference type="EMBL" id="CP013695">
    <property type="protein sequence ID" value="ALU31951.1"/>
    <property type="molecule type" value="Genomic_DNA"/>
</dbReference>
<dbReference type="PaxDb" id="1435377-SUSAZ_02085"/>
<dbReference type="Proteomes" id="UP000060043">
    <property type="component" value="Chromosome"/>
</dbReference>
<evidence type="ECO:0000313" key="3">
    <source>
        <dbReference type="EMBL" id="ALU31951.1"/>
    </source>
</evidence>